<dbReference type="Proteomes" id="UP001153069">
    <property type="component" value="Unassembled WGS sequence"/>
</dbReference>
<accession>A0A9N8HGH6</accession>
<comment type="caution">
    <text evidence="1">The sequence shown here is derived from an EMBL/GenBank/DDBJ whole genome shotgun (WGS) entry which is preliminary data.</text>
</comment>
<dbReference type="AlphaFoldDB" id="A0A9N8HGH6"/>
<sequence>MWDAFCEVVAPTPKKPITSKFQAANCSPPEGHADVFVDAARAANLGIDSSTLSTLDDATITYMFMKDFDKTLLETSKEPLTKKECGELLVDKARKCIKLHNIVAVKGGDRSFSVLPEKLHTYKQFLEDHPTWKSGSNNNARTIFTTNEGLQPIYRVQKTGLCTWTSATSVKDYDHQIKFRSLYGECHYTNISRFIRNHLDKRSLCELIFPEHFPNDVSLPRSLNNLKCLYNQKTRFWTWTFTPFMKSSIGDSLRDASQAFIATSPGLVSNFLVDEVFMNSDRTSFEGPVTIQDDKIVGVHSLILVGVRTDEKTKKVWYMLQNSWMEKQFVEVDFSYLASIATVSRNHELGGLMITFPEPCAENHDELPTANSGFHRGTRYIESSPRHSFSGDEADSDRQGIAAVVTGDAYEIPELVSFQTSSSSQSEFSDEYYTITISKDWCGVIMN</sequence>
<name>A0A9N8HGH6_9STRA</name>
<proteinExistence type="predicted"/>
<evidence type="ECO:0000313" key="2">
    <source>
        <dbReference type="Proteomes" id="UP001153069"/>
    </source>
</evidence>
<dbReference type="EMBL" id="CAICTM010000508">
    <property type="protein sequence ID" value="CAB9511917.1"/>
    <property type="molecule type" value="Genomic_DNA"/>
</dbReference>
<protein>
    <submittedName>
        <fullName evidence="1">Uncharacterized protein</fullName>
    </submittedName>
</protein>
<evidence type="ECO:0000313" key="1">
    <source>
        <dbReference type="EMBL" id="CAB9511917.1"/>
    </source>
</evidence>
<organism evidence="1 2">
    <name type="scientific">Seminavis robusta</name>
    <dbReference type="NCBI Taxonomy" id="568900"/>
    <lineage>
        <taxon>Eukaryota</taxon>
        <taxon>Sar</taxon>
        <taxon>Stramenopiles</taxon>
        <taxon>Ochrophyta</taxon>
        <taxon>Bacillariophyta</taxon>
        <taxon>Bacillariophyceae</taxon>
        <taxon>Bacillariophycidae</taxon>
        <taxon>Naviculales</taxon>
        <taxon>Naviculaceae</taxon>
        <taxon>Seminavis</taxon>
    </lineage>
</organism>
<reference evidence="1" key="1">
    <citation type="submission" date="2020-06" db="EMBL/GenBank/DDBJ databases">
        <authorList>
            <consortium name="Plant Systems Biology data submission"/>
        </authorList>
    </citation>
    <scope>NUCLEOTIDE SEQUENCE</scope>
    <source>
        <strain evidence="1">D6</strain>
    </source>
</reference>
<gene>
    <name evidence="1" type="ORF">SEMRO_509_G157050.1</name>
</gene>
<keyword evidence="2" id="KW-1185">Reference proteome</keyword>